<dbReference type="Proteomes" id="UP000018719">
    <property type="component" value="Unassembled WGS sequence"/>
</dbReference>
<name>V6HXX1_9LEPT</name>
<sequence>MRTGDLSCPLSVPIKKMYRQKIRTLLEGTLWIPEIWK</sequence>
<dbReference type="STRING" id="1049790.LEP1GSC047_3974"/>
<accession>V6HXX1</accession>
<proteinExistence type="predicted"/>
<gene>
    <name evidence="1" type="ORF">LEP1GSC047_3974</name>
</gene>
<evidence type="ECO:0000313" key="2">
    <source>
        <dbReference type="Proteomes" id="UP000018719"/>
    </source>
</evidence>
<reference evidence="1 2" key="1">
    <citation type="submission" date="2013-05" db="EMBL/GenBank/DDBJ databases">
        <authorList>
            <person name="Harkins D.M."/>
            <person name="Durkin A.S."/>
            <person name="Brinkac L.M."/>
            <person name="Haft D.H."/>
            <person name="Selengut J.D."/>
            <person name="Sanka R."/>
            <person name="DePew J."/>
            <person name="Purushe J."/>
            <person name="Hartskeerl R.A."/>
            <person name="Ahmed A."/>
            <person name="van der Linden H."/>
            <person name="Goris M.G.A."/>
            <person name="Vinetz J.M."/>
            <person name="Sutton G.G."/>
            <person name="Nierman W.C."/>
            <person name="Fouts D.E."/>
        </authorList>
    </citation>
    <scope>NUCLEOTIDE SEQUENCE [LARGE SCALE GENOMIC DNA]</scope>
    <source>
        <strain evidence="1 2">10</strain>
    </source>
</reference>
<dbReference type="EMBL" id="AHMM02000015">
    <property type="protein sequence ID" value="EQA37844.1"/>
    <property type="molecule type" value="Genomic_DNA"/>
</dbReference>
<comment type="caution">
    <text evidence="1">The sequence shown here is derived from an EMBL/GenBank/DDBJ whole genome shotgun (WGS) entry which is preliminary data.</text>
</comment>
<organism evidence="1 2">
    <name type="scientific">Leptospira inadai serovar Lyme str. 10</name>
    <dbReference type="NCBI Taxonomy" id="1049790"/>
    <lineage>
        <taxon>Bacteria</taxon>
        <taxon>Pseudomonadati</taxon>
        <taxon>Spirochaetota</taxon>
        <taxon>Spirochaetia</taxon>
        <taxon>Leptospirales</taxon>
        <taxon>Leptospiraceae</taxon>
        <taxon>Leptospira</taxon>
    </lineage>
</organism>
<protein>
    <submittedName>
        <fullName evidence="1">Uncharacterized protein</fullName>
    </submittedName>
</protein>
<dbReference type="AlphaFoldDB" id="V6HXX1"/>
<evidence type="ECO:0000313" key="1">
    <source>
        <dbReference type="EMBL" id="EQA37844.1"/>
    </source>
</evidence>